<evidence type="ECO:0000256" key="4">
    <source>
        <dbReference type="ARBA" id="ARBA00022833"/>
    </source>
</evidence>
<evidence type="ECO:0000259" key="7">
    <source>
        <dbReference type="Pfam" id="PF01435"/>
    </source>
</evidence>
<dbReference type="InterPro" id="IPR001915">
    <property type="entry name" value="Peptidase_M48"/>
</dbReference>
<evidence type="ECO:0000256" key="2">
    <source>
        <dbReference type="ARBA" id="ARBA00022723"/>
    </source>
</evidence>
<gene>
    <name evidence="8" type="ORF">GA0061071_1045</name>
</gene>
<dbReference type="GO" id="GO:0051603">
    <property type="term" value="P:proteolysis involved in protein catabolic process"/>
    <property type="evidence" value="ECO:0007669"/>
    <property type="project" value="TreeGrafter"/>
</dbReference>
<dbReference type="GO" id="GO:0016020">
    <property type="term" value="C:membrane"/>
    <property type="evidence" value="ECO:0007669"/>
    <property type="project" value="TreeGrafter"/>
</dbReference>
<comment type="similarity">
    <text evidence="6">Belongs to the peptidase M48 family.</text>
</comment>
<keyword evidence="1 6" id="KW-0645">Protease</keyword>
<name>A0A1C4AZI8_9ENTR</name>
<keyword evidence="9" id="KW-1185">Reference proteome</keyword>
<evidence type="ECO:0000256" key="6">
    <source>
        <dbReference type="RuleBase" id="RU003983"/>
    </source>
</evidence>
<dbReference type="AlphaFoldDB" id="A0A1C4AZI8"/>
<dbReference type="Gene3D" id="3.30.2010.10">
    <property type="entry name" value="Metalloproteases ('zincins'), catalytic domain"/>
    <property type="match status" value="1"/>
</dbReference>
<dbReference type="GO" id="GO:0004222">
    <property type="term" value="F:metalloendopeptidase activity"/>
    <property type="evidence" value="ECO:0007669"/>
    <property type="project" value="InterPro"/>
</dbReference>
<keyword evidence="3 6" id="KW-0378">Hydrolase</keyword>
<sequence length="264" mass="28360">MIQLDKHGLSMKKTMIFSCLVAATLVSGCKNMGGINAEALTKSGMSAYKAATLSDADVKALSEKSCAEMDKQNNLAPASSTYAKRLDKIAKALGNNIDGTPVTYKVYMTKEVNAWAMANGCIRVYSGLMDMMTDNEVEAVLGHEMGHVALGHSRKAMQTAYATLAARDAISASSAAGAQLSQSQLGDLAENMVNSAFSRTQESAADDFSYDLLKKRNISRQGLVTSFEKLAKLDAGSEKSMFDSHPPSTERAQHIRERIAADKK</sequence>
<dbReference type="PROSITE" id="PS51257">
    <property type="entry name" value="PROKAR_LIPOPROTEIN"/>
    <property type="match status" value="1"/>
</dbReference>
<evidence type="ECO:0000313" key="8">
    <source>
        <dbReference type="EMBL" id="SCB99999.1"/>
    </source>
</evidence>
<dbReference type="Proteomes" id="UP000198975">
    <property type="component" value="Unassembled WGS sequence"/>
</dbReference>
<evidence type="ECO:0000256" key="3">
    <source>
        <dbReference type="ARBA" id="ARBA00022801"/>
    </source>
</evidence>
<protein>
    <submittedName>
        <fullName evidence="8">Putative metalloprotease</fullName>
    </submittedName>
</protein>
<dbReference type="CDD" id="cd07334">
    <property type="entry name" value="M48C_loiP_like"/>
    <property type="match status" value="1"/>
</dbReference>
<dbReference type="PANTHER" id="PTHR22726:SF8">
    <property type="entry name" value="METALLOPROTEASE YCAL"/>
    <property type="match status" value="1"/>
</dbReference>
<comment type="cofactor">
    <cofactor evidence="6">
        <name>Zn(2+)</name>
        <dbReference type="ChEBI" id="CHEBI:29105"/>
    </cofactor>
    <text evidence="6">Binds 1 zinc ion per subunit.</text>
</comment>
<accession>A0A1C4AZI8</accession>
<dbReference type="PANTHER" id="PTHR22726">
    <property type="entry name" value="METALLOENDOPEPTIDASE OMA1"/>
    <property type="match status" value="1"/>
</dbReference>
<keyword evidence="4 6" id="KW-0862">Zinc</keyword>
<dbReference type="EMBL" id="FMAY01000004">
    <property type="protein sequence ID" value="SCB99999.1"/>
    <property type="molecule type" value="Genomic_DNA"/>
</dbReference>
<evidence type="ECO:0000256" key="1">
    <source>
        <dbReference type="ARBA" id="ARBA00022670"/>
    </source>
</evidence>
<dbReference type="Pfam" id="PF01435">
    <property type="entry name" value="Peptidase_M48"/>
    <property type="match status" value="1"/>
</dbReference>
<feature type="domain" description="Peptidase M48" evidence="7">
    <location>
        <begin position="89"/>
        <end position="258"/>
    </location>
</feature>
<keyword evidence="2" id="KW-0479">Metal-binding</keyword>
<proteinExistence type="inferred from homology"/>
<evidence type="ECO:0000313" key="9">
    <source>
        <dbReference type="Proteomes" id="UP000198975"/>
    </source>
</evidence>
<evidence type="ECO:0000256" key="5">
    <source>
        <dbReference type="ARBA" id="ARBA00023049"/>
    </source>
</evidence>
<keyword evidence="5 6" id="KW-0482">Metalloprotease</keyword>
<reference evidence="9" key="1">
    <citation type="submission" date="2016-08" db="EMBL/GenBank/DDBJ databases">
        <authorList>
            <person name="Varghese N."/>
            <person name="Submissions Spin"/>
        </authorList>
    </citation>
    <scope>NUCLEOTIDE SEQUENCE [LARGE SCALE GENOMIC DNA]</scope>
    <source>
        <strain evidence="9">REICA_082</strain>
    </source>
</reference>
<dbReference type="GO" id="GO:0046872">
    <property type="term" value="F:metal ion binding"/>
    <property type="evidence" value="ECO:0007669"/>
    <property type="project" value="UniProtKB-KW"/>
</dbReference>
<dbReference type="InterPro" id="IPR051156">
    <property type="entry name" value="Mito/Outer_Membr_Metalloprot"/>
</dbReference>
<organism evidence="8 9">
    <name type="scientific">Kosakonia oryzendophytica</name>
    <dbReference type="NCBI Taxonomy" id="1005665"/>
    <lineage>
        <taxon>Bacteria</taxon>
        <taxon>Pseudomonadati</taxon>
        <taxon>Pseudomonadota</taxon>
        <taxon>Gammaproteobacteria</taxon>
        <taxon>Enterobacterales</taxon>
        <taxon>Enterobacteriaceae</taxon>
        <taxon>Kosakonia</taxon>
    </lineage>
</organism>